<dbReference type="GO" id="GO:0008194">
    <property type="term" value="F:UDP-glycosyltransferase activity"/>
    <property type="evidence" value="ECO:0007669"/>
    <property type="project" value="InterPro"/>
</dbReference>
<dbReference type="EMBL" id="QFPN01000013">
    <property type="protein sequence ID" value="PZQ10902.1"/>
    <property type="molecule type" value="Genomic_DNA"/>
</dbReference>
<feature type="domain" description="Glycosyltransferase family 28 N-terminal" evidence="1">
    <location>
        <begin position="3"/>
        <end position="135"/>
    </location>
</feature>
<protein>
    <submittedName>
        <fullName evidence="3">Glycosyl transferase</fullName>
    </submittedName>
</protein>
<dbReference type="AlphaFoldDB" id="A0A2W5K0L6"/>
<dbReference type="GO" id="GO:0005975">
    <property type="term" value="P:carbohydrate metabolic process"/>
    <property type="evidence" value="ECO:0007669"/>
    <property type="project" value="InterPro"/>
</dbReference>
<comment type="caution">
    <text evidence="3">The sequence shown here is derived from an EMBL/GenBank/DDBJ whole genome shotgun (WGS) entry which is preliminary data.</text>
</comment>
<accession>A0A2W5K0L6</accession>
<dbReference type="InterPro" id="IPR004276">
    <property type="entry name" value="GlycoTrans_28_N"/>
</dbReference>
<dbReference type="InterPro" id="IPR050426">
    <property type="entry name" value="Glycosyltransferase_28"/>
</dbReference>
<organism evidence="3 4">
    <name type="scientific">Ancylobacter novellus</name>
    <name type="common">Thiobacillus novellus</name>
    <dbReference type="NCBI Taxonomy" id="921"/>
    <lineage>
        <taxon>Bacteria</taxon>
        <taxon>Pseudomonadati</taxon>
        <taxon>Pseudomonadota</taxon>
        <taxon>Alphaproteobacteria</taxon>
        <taxon>Hyphomicrobiales</taxon>
        <taxon>Xanthobacteraceae</taxon>
        <taxon>Ancylobacter</taxon>
    </lineage>
</organism>
<dbReference type="InterPro" id="IPR002213">
    <property type="entry name" value="UDP_glucos_trans"/>
</dbReference>
<name>A0A2W5K0L6_ANCNO</name>
<evidence type="ECO:0000313" key="3">
    <source>
        <dbReference type="EMBL" id="PZQ10902.1"/>
    </source>
</evidence>
<dbReference type="Pfam" id="PF03033">
    <property type="entry name" value="Glyco_transf_28"/>
    <property type="match status" value="1"/>
</dbReference>
<dbReference type="GO" id="GO:0033072">
    <property type="term" value="P:vancomycin biosynthetic process"/>
    <property type="evidence" value="ECO:0007669"/>
    <property type="project" value="UniProtKB-ARBA"/>
</dbReference>
<dbReference type="SUPFAM" id="SSF53756">
    <property type="entry name" value="UDP-Glycosyltransferase/glycogen phosphorylase"/>
    <property type="match status" value="1"/>
</dbReference>
<feature type="domain" description="Erythromycin biosynthesis protein CIII-like C-terminal" evidence="2">
    <location>
        <begin position="291"/>
        <end position="404"/>
    </location>
</feature>
<evidence type="ECO:0000259" key="2">
    <source>
        <dbReference type="Pfam" id="PF06722"/>
    </source>
</evidence>
<gene>
    <name evidence="3" type="ORF">DI565_19135</name>
</gene>
<dbReference type="CDD" id="cd03784">
    <property type="entry name" value="GT1_Gtf-like"/>
    <property type="match status" value="1"/>
</dbReference>
<dbReference type="Proteomes" id="UP000249577">
    <property type="component" value="Unassembled WGS sequence"/>
</dbReference>
<dbReference type="PANTHER" id="PTHR48050">
    <property type="entry name" value="STEROL 3-BETA-GLUCOSYLTRANSFERASE"/>
    <property type="match status" value="1"/>
</dbReference>
<evidence type="ECO:0000259" key="1">
    <source>
        <dbReference type="Pfam" id="PF03033"/>
    </source>
</evidence>
<dbReference type="InterPro" id="IPR010610">
    <property type="entry name" value="EryCIII-like_C"/>
</dbReference>
<dbReference type="PANTHER" id="PTHR48050:SF13">
    <property type="entry name" value="STEROL 3-BETA-GLUCOSYLTRANSFERASE UGT80A2"/>
    <property type="match status" value="1"/>
</dbReference>
<proteinExistence type="predicted"/>
<sequence length="432" mass="46883">MRVLIAAFGSHGDVLPLIAIGGELASRGHEVIMAGAEPFAAAAASVGVSFEQLLSEADYRAAMEDGDLWRPLRGMGRLFSYAERAIRPIYDFIGRHAAPKKTIIVASTLALGARLAQDALKLPLVTTHLSPMTIQSRHEAPRLPLVGAANWLPPRLKWELHLGADEWFVDPHIKTGLNRLRAELGLAPVKRLRHWWHAPRRVLLMCPPWFAERQPDWPEQVRQIGFPRADRLGAVGAATDPRIERFLADGEAPVAITFGTAMRRGAPLYRAAMEAAERVGRRSLVMTGETVEIPPALRGRALVTPYAPFGEVLPRCAAFVHHGGVGTVARAFAAGTPQLVVPLAFDQFDNAERVRRLGCGFVIRRRLFGARSGASRLRAIFASREIGEGTRRAAALSAGDDAVAAAADAVEAEFASVAERRRSRKAASATEA</sequence>
<reference evidence="3 4" key="1">
    <citation type="submission" date="2017-08" db="EMBL/GenBank/DDBJ databases">
        <title>Infants hospitalized years apart are colonized by the same room-sourced microbial strains.</title>
        <authorList>
            <person name="Brooks B."/>
            <person name="Olm M.R."/>
            <person name="Firek B.A."/>
            <person name="Baker R."/>
            <person name="Thomas B.C."/>
            <person name="Morowitz M.J."/>
            <person name="Banfield J.F."/>
        </authorList>
    </citation>
    <scope>NUCLEOTIDE SEQUENCE [LARGE SCALE GENOMIC DNA]</scope>
    <source>
        <strain evidence="3">S2_005_003_R2_43</strain>
    </source>
</reference>
<dbReference type="GO" id="GO:0016758">
    <property type="term" value="F:hexosyltransferase activity"/>
    <property type="evidence" value="ECO:0007669"/>
    <property type="project" value="InterPro"/>
</dbReference>
<dbReference type="Pfam" id="PF06722">
    <property type="entry name" value="EryCIII-like_C"/>
    <property type="match status" value="1"/>
</dbReference>
<dbReference type="Gene3D" id="3.40.50.2000">
    <property type="entry name" value="Glycogen Phosphorylase B"/>
    <property type="match status" value="2"/>
</dbReference>
<keyword evidence="3" id="KW-0808">Transferase</keyword>
<evidence type="ECO:0000313" key="4">
    <source>
        <dbReference type="Proteomes" id="UP000249577"/>
    </source>
</evidence>